<name>A0AAW1LNN5_SAPOF</name>
<dbReference type="PROSITE" id="PS50222">
    <property type="entry name" value="EF_HAND_2"/>
    <property type="match status" value="1"/>
</dbReference>
<organism evidence="2 3">
    <name type="scientific">Saponaria officinalis</name>
    <name type="common">Common soapwort</name>
    <name type="synonym">Lychnis saponaria</name>
    <dbReference type="NCBI Taxonomy" id="3572"/>
    <lineage>
        <taxon>Eukaryota</taxon>
        <taxon>Viridiplantae</taxon>
        <taxon>Streptophyta</taxon>
        <taxon>Embryophyta</taxon>
        <taxon>Tracheophyta</taxon>
        <taxon>Spermatophyta</taxon>
        <taxon>Magnoliopsida</taxon>
        <taxon>eudicotyledons</taxon>
        <taxon>Gunneridae</taxon>
        <taxon>Pentapetalae</taxon>
        <taxon>Caryophyllales</taxon>
        <taxon>Caryophyllaceae</taxon>
        <taxon>Caryophylleae</taxon>
        <taxon>Saponaria</taxon>
    </lineage>
</organism>
<dbReference type="EMBL" id="JBDFQZ010000004">
    <property type="protein sequence ID" value="KAK9735313.1"/>
    <property type="molecule type" value="Genomic_DNA"/>
</dbReference>
<comment type="caution">
    <text evidence="2">The sequence shown here is derived from an EMBL/GenBank/DDBJ whole genome shotgun (WGS) entry which is preliminary data.</text>
</comment>
<sequence>MSDGGLQVLDGAPLTAACHPPHFSAANAVDDVLAIVETRVSEVLHGVSLPASVKLSALKRVDVESRDRQQQLDREQAEVLFRDYVSAIADELKDDPLVVSVLDGNTIRLFLEDEDDFAMLAENLFTDLDIEDEGKLSKNEIRGALVHMGVDMGVPPLTEFPVINEILKKHGAEGEEKLGQAQFAQLLQPILQDIADSLALKRITIIQNVKITNGSKLSKLLADEKQIDDIVEKIYSQNGNVQNMRDCIETIRTYLEKNGKELGLPPLEGNETVILLHHAIFSEIDIEKKDVTLEKSELRDLVTKILQKFVLQLQANPVFHDADN</sequence>
<gene>
    <name evidence="2" type="ORF">RND81_04G198000</name>
</gene>
<dbReference type="PANTHER" id="PTHR34574">
    <property type="entry name" value="CALCIUM-BINDING EF-HAND FAMILY PROTEIN-RELATED"/>
    <property type="match status" value="1"/>
</dbReference>
<dbReference type="AlphaFoldDB" id="A0AAW1LNN5"/>
<dbReference type="InterPro" id="IPR011992">
    <property type="entry name" value="EF-hand-dom_pair"/>
</dbReference>
<proteinExistence type="predicted"/>
<evidence type="ECO:0000313" key="2">
    <source>
        <dbReference type="EMBL" id="KAK9735313.1"/>
    </source>
</evidence>
<reference evidence="2" key="1">
    <citation type="submission" date="2024-03" db="EMBL/GenBank/DDBJ databases">
        <title>WGS assembly of Saponaria officinalis var. Norfolk2.</title>
        <authorList>
            <person name="Jenkins J."/>
            <person name="Shu S."/>
            <person name="Grimwood J."/>
            <person name="Barry K."/>
            <person name="Goodstein D."/>
            <person name="Schmutz J."/>
            <person name="Leebens-Mack J."/>
            <person name="Osbourn A."/>
        </authorList>
    </citation>
    <scope>NUCLEOTIDE SEQUENCE [LARGE SCALE GENOMIC DNA]</scope>
    <source>
        <strain evidence="2">JIC</strain>
    </source>
</reference>
<dbReference type="SUPFAM" id="SSF47473">
    <property type="entry name" value="EF-hand"/>
    <property type="match status" value="1"/>
</dbReference>
<dbReference type="PANTHER" id="PTHR34574:SF3">
    <property type="entry name" value="CALCIUM-BINDING EF HAND FAMILY PROTEIN"/>
    <property type="match status" value="1"/>
</dbReference>
<keyword evidence="3" id="KW-1185">Reference proteome</keyword>
<dbReference type="GO" id="GO:0005509">
    <property type="term" value="F:calcium ion binding"/>
    <property type="evidence" value="ECO:0007669"/>
    <property type="project" value="InterPro"/>
</dbReference>
<evidence type="ECO:0000313" key="3">
    <source>
        <dbReference type="Proteomes" id="UP001443914"/>
    </source>
</evidence>
<dbReference type="Proteomes" id="UP001443914">
    <property type="component" value="Unassembled WGS sequence"/>
</dbReference>
<evidence type="ECO:0000259" key="1">
    <source>
        <dbReference type="PROSITE" id="PS50222"/>
    </source>
</evidence>
<feature type="domain" description="EF-hand" evidence="1">
    <location>
        <begin position="116"/>
        <end position="151"/>
    </location>
</feature>
<accession>A0AAW1LNN5</accession>
<dbReference type="InterPro" id="IPR002048">
    <property type="entry name" value="EF_hand_dom"/>
</dbReference>
<protein>
    <recommendedName>
        <fullName evidence="1">EF-hand domain-containing protein</fullName>
    </recommendedName>
</protein>